<gene>
    <name evidence="1" type="ORF">FRUB_10119</name>
</gene>
<name>A0A225D6J5_9BACT</name>
<accession>A0A225D6J5</accession>
<organism evidence="1 2">
    <name type="scientific">Fimbriiglobus ruber</name>
    <dbReference type="NCBI Taxonomy" id="1908690"/>
    <lineage>
        <taxon>Bacteria</taxon>
        <taxon>Pseudomonadati</taxon>
        <taxon>Planctomycetota</taxon>
        <taxon>Planctomycetia</taxon>
        <taxon>Gemmatales</taxon>
        <taxon>Gemmataceae</taxon>
        <taxon>Fimbriiglobus</taxon>
    </lineage>
</organism>
<protein>
    <submittedName>
        <fullName evidence="1">Uncharacterized protein</fullName>
    </submittedName>
</protein>
<dbReference type="RefSeq" id="WP_143393995.1">
    <property type="nucleotide sequence ID" value="NZ_NIDE01000020.1"/>
</dbReference>
<proteinExistence type="predicted"/>
<reference evidence="2" key="1">
    <citation type="submission" date="2017-06" db="EMBL/GenBank/DDBJ databases">
        <title>Genome analysis of Fimbriiglobus ruber SP5, the first member of the order Planctomycetales with confirmed chitinolytic capability.</title>
        <authorList>
            <person name="Ravin N.V."/>
            <person name="Rakitin A.L."/>
            <person name="Ivanova A.A."/>
            <person name="Beletsky A.V."/>
            <person name="Kulichevskaya I.S."/>
            <person name="Mardanov A.V."/>
            <person name="Dedysh S.N."/>
        </authorList>
    </citation>
    <scope>NUCLEOTIDE SEQUENCE [LARGE SCALE GENOMIC DNA]</scope>
    <source>
        <strain evidence="2">SP5</strain>
    </source>
</reference>
<evidence type="ECO:0000313" key="1">
    <source>
        <dbReference type="EMBL" id="OWK34148.1"/>
    </source>
</evidence>
<dbReference type="Proteomes" id="UP000214646">
    <property type="component" value="Unassembled WGS sequence"/>
</dbReference>
<evidence type="ECO:0000313" key="2">
    <source>
        <dbReference type="Proteomes" id="UP000214646"/>
    </source>
</evidence>
<dbReference type="EMBL" id="NIDE01000020">
    <property type="protein sequence ID" value="OWK34148.1"/>
    <property type="molecule type" value="Genomic_DNA"/>
</dbReference>
<keyword evidence="2" id="KW-1185">Reference proteome</keyword>
<dbReference type="AlphaFoldDB" id="A0A225D6J5"/>
<sequence>MFLFLPLLSRLGFDALVRDAGYPGSKMIPPDAALLALLSQKLLRKERRSHIDDHNVDAGLGLFAGLNVRPKKSFATEYSYRGQRIHQERLMGSWVKKLSPLLLPGAKAFALDFHPIPYRGEEATLENHYIPGRGKACPSVQALFAQEHETRVFCYANANLLRTEQTGEVLRFTDYWRDLMGTYPEWLYFDSKLTTYAELSKLNEREISFATIRRRGANILRALRERPKSDWTTVRIDIPKRRNKEIRYVDESIRLPEYEGTLRQIALDGLGHESPTLLLTNHPDVSVRSVFGNYARRNGIEDGLGTNVDFFHMDNLSSEVRLNVDLDVTLTVVANSCYRWLASRLKGFDGAKPKPVSRKFVETGGEIEVHPGKRLRVTFDRRCHNPILREAALDKDAPPIPWLDNYKIEFDYR</sequence>
<comment type="caution">
    <text evidence="1">The sequence shown here is derived from an EMBL/GenBank/DDBJ whole genome shotgun (WGS) entry which is preliminary data.</text>
</comment>
<dbReference type="OrthoDB" id="265294at2"/>